<dbReference type="InterPro" id="IPR005189">
    <property type="entry name" value="Focal_adhesion_kin_target_dom"/>
</dbReference>
<dbReference type="EMBL" id="JARQZJ010000031">
    <property type="protein sequence ID" value="KAK9873715.1"/>
    <property type="molecule type" value="Genomic_DNA"/>
</dbReference>
<dbReference type="Proteomes" id="UP001431783">
    <property type="component" value="Unassembled WGS sequence"/>
</dbReference>
<feature type="region of interest" description="Disordered" evidence="1">
    <location>
        <begin position="64"/>
        <end position="95"/>
    </location>
</feature>
<keyword evidence="4" id="KW-1185">Reference proteome</keyword>
<dbReference type="Pfam" id="PF03623">
    <property type="entry name" value="Focal_AT"/>
    <property type="match status" value="1"/>
</dbReference>
<gene>
    <name evidence="3" type="ORF">WA026_002071</name>
</gene>
<protein>
    <recommendedName>
        <fullName evidence="2">Focal AT domain-containing protein</fullName>
    </recommendedName>
</protein>
<name>A0AAW1TTS8_9CUCU</name>
<dbReference type="GO" id="GO:0004713">
    <property type="term" value="F:protein tyrosine kinase activity"/>
    <property type="evidence" value="ECO:0007669"/>
    <property type="project" value="InterPro"/>
</dbReference>
<comment type="caution">
    <text evidence="3">The sequence shown here is derived from an EMBL/GenBank/DDBJ whole genome shotgun (WGS) entry which is preliminary data.</text>
</comment>
<accession>A0AAW1TTS8</accession>
<dbReference type="Gene3D" id="1.20.120.330">
    <property type="entry name" value="Nucleotidyltransferases domain 2"/>
    <property type="match status" value="1"/>
</dbReference>
<dbReference type="SUPFAM" id="SSF68993">
    <property type="entry name" value="FAT domain of focal adhesion kinase"/>
    <property type="match status" value="1"/>
</dbReference>
<reference evidence="3 4" key="1">
    <citation type="submission" date="2023-03" db="EMBL/GenBank/DDBJ databases">
        <title>Genome insight into feeding habits of ladybird beetles.</title>
        <authorList>
            <person name="Li H.-S."/>
            <person name="Huang Y.-H."/>
            <person name="Pang H."/>
        </authorList>
    </citation>
    <scope>NUCLEOTIDE SEQUENCE [LARGE SCALE GENOMIC DNA]</scope>
    <source>
        <strain evidence="3">SYSU_2023b</strain>
        <tissue evidence="3">Whole body</tissue>
    </source>
</reference>
<dbReference type="InterPro" id="IPR036137">
    <property type="entry name" value="Focal_adhe_kin_target_dom_sf"/>
</dbReference>
<dbReference type="GO" id="GO:0007172">
    <property type="term" value="P:signal complex assembly"/>
    <property type="evidence" value="ECO:0007669"/>
    <property type="project" value="InterPro"/>
</dbReference>
<evidence type="ECO:0000313" key="3">
    <source>
        <dbReference type="EMBL" id="KAK9873715.1"/>
    </source>
</evidence>
<sequence>MRLAQQYSNTTLDTEYRKGMLGAAHVLAMDSKNLLDVVDAIRIRYPHINENVFKANSCISESEEYTASNDSLEKQDMTKSSDSSLSYPTDLPSSPKAVSCTFVPLHSHSQTSSASSSINMGHPVGS</sequence>
<organism evidence="3 4">
    <name type="scientific">Henosepilachna vigintioctopunctata</name>
    <dbReference type="NCBI Taxonomy" id="420089"/>
    <lineage>
        <taxon>Eukaryota</taxon>
        <taxon>Metazoa</taxon>
        <taxon>Ecdysozoa</taxon>
        <taxon>Arthropoda</taxon>
        <taxon>Hexapoda</taxon>
        <taxon>Insecta</taxon>
        <taxon>Pterygota</taxon>
        <taxon>Neoptera</taxon>
        <taxon>Endopterygota</taxon>
        <taxon>Coleoptera</taxon>
        <taxon>Polyphaga</taxon>
        <taxon>Cucujiformia</taxon>
        <taxon>Coccinelloidea</taxon>
        <taxon>Coccinellidae</taxon>
        <taxon>Epilachninae</taxon>
        <taxon>Epilachnini</taxon>
        <taxon>Henosepilachna</taxon>
    </lineage>
</organism>
<feature type="domain" description="Focal AT" evidence="2">
    <location>
        <begin position="1"/>
        <end position="45"/>
    </location>
</feature>
<evidence type="ECO:0000313" key="4">
    <source>
        <dbReference type="Proteomes" id="UP001431783"/>
    </source>
</evidence>
<dbReference type="AlphaFoldDB" id="A0AAW1TTS8"/>
<evidence type="ECO:0000259" key="2">
    <source>
        <dbReference type="Pfam" id="PF03623"/>
    </source>
</evidence>
<dbReference type="GO" id="GO:0005925">
    <property type="term" value="C:focal adhesion"/>
    <property type="evidence" value="ECO:0007669"/>
    <property type="project" value="InterPro"/>
</dbReference>
<proteinExistence type="predicted"/>
<evidence type="ECO:0000256" key="1">
    <source>
        <dbReference type="SAM" id="MobiDB-lite"/>
    </source>
</evidence>